<protein>
    <recommendedName>
        <fullName evidence="3">Type II toxin-antitoxin system RelE/ParE family toxin</fullName>
    </recommendedName>
</protein>
<dbReference type="InterPro" id="IPR035093">
    <property type="entry name" value="RelE/ParE_toxin_dom_sf"/>
</dbReference>
<evidence type="ECO:0000313" key="1">
    <source>
        <dbReference type="EMBL" id="MBK1826605.1"/>
    </source>
</evidence>
<keyword evidence="2" id="KW-1185">Reference proteome</keyword>
<dbReference type="EMBL" id="JAENII010000004">
    <property type="protein sequence ID" value="MBK1826605.1"/>
    <property type="molecule type" value="Genomic_DNA"/>
</dbReference>
<proteinExistence type="predicted"/>
<dbReference type="Gene3D" id="3.30.2310.20">
    <property type="entry name" value="RelE-like"/>
    <property type="match status" value="1"/>
</dbReference>
<gene>
    <name evidence="1" type="ORF">JIN81_06220</name>
</gene>
<dbReference type="Proteomes" id="UP000658278">
    <property type="component" value="Unassembled WGS sequence"/>
</dbReference>
<dbReference type="AlphaFoldDB" id="A0A934RDU9"/>
<reference evidence="1" key="1">
    <citation type="submission" date="2021-01" db="EMBL/GenBank/DDBJ databases">
        <title>Modified the classification status of verrucomicrobia.</title>
        <authorList>
            <person name="Feng X."/>
        </authorList>
    </citation>
    <scope>NUCLEOTIDE SEQUENCE</scope>
    <source>
        <strain evidence="1">KCTC 22201</strain>
    </source>
</reference>
<comment type="caution">
    <text evidence="1">The sequence shown here is derived from an EMBL/GenBank/DDBJ whole genome shotgun (WGS) entry which is preliminary data.</text>
</comment>
<organism evidence="1 2">
    <name type="scientific">Haloferula rosea</name>
    <dbReference type="NCBI Taxonomy" id="490093"/>
    <lineage>
        <taxon>Bacteria</taxon>
        <taxon>Pseudomonadati</taxon>
        <taxon>Verrucomicrobiota</taxon>
        <taxon>Verrucomicrobiia</taxon>
        <taxon>Verrucomicrobiales</taxon>
        <taxon>Verrucomicrobiaceae</taxon>
        <taxon>Haloferula</taxon>
    </lineage>
</organism>
<name>A0A934RDU9_9BACT</name>
<evidence type="ECO:0000313" key="2">
    <source>
        <dbReference type="Proteomes" id="UP000658278"/>
    </source>
</evidence>
<sequence length="98" mass="11542">MRISLLESAMLDLQAGRDFYESQEPGVGDYFQDCLFSDIDSLVLYAGIHREVFGFHRLLSKRFPYAIYYRMDEDMAVVYRVLDCRRDPSLQQESLEDD</sequence>
<dbReference type="RefSeq" id="WP_200277741.1">
    <property type="nucleotide sequence ID" value="NZ_JAENII010000004.1"/>
</dbReference>
<accession>A0A934RDU9</accession>
<evidence type="ECO:0008006" key="3">
    <source>
        <dbReference type="Google" id="ProtNLM"/>
    </source>
</evidence>